<name>A0ACB8DCK8_DERSI</name>
<accession>A0ACB8DCK8</accession>
<organism evidence="1 2">
    <name type="scientific">Dermacentor silvarum</name>
    <name type="common">Tick</name>
    <dbReference type="NCBI Taxonomy" id="543639"/>
    <lineage>
        <taxon>Eukaryota</taxon>
        <taxon>Metazoa</taxon>
        <taxon>Ecdysozoa</taxon>
        <taxon>Arthropoda</taxon>
        <taxon>Chelicerata</taxon>
        <taxon>Arachnida</taxon>
        <taxon>Acari</taxon>
        <taxon>Parasitiformes</taxon>
        <taxon>Ixodida</taxon>
        <taxon>Ixodoidea</taxon>
        <taxon>Ixodidae</taxon>
        <taxon>Rhipicephalinae</taxon>
        <taxon>Dermacentor</taxon>
    </lineage>
</organism>
<evidence type="ECO:0000313" key="1">
    <source>
        <dbReference type="EMBL" id="KAH7965718.1"/>
    </source>
</evidence>
<keyword evidence="2" id="KW-1185">Reference proteome</keyword>
<sequence>MVYCCVPHCKSQSSRTKGVSFHQFPSDAELVAKWLKNISRENLVVNDKSASTVVCSRHFLSTDYVPGCRIRKLLPGVVPTVFDEYPSYLVPSAKKPRKEPASRCSVPAPKPSKRKAEPEGAVDLPESQDDFADKKHSVCTQTANKDAQRVSAYVSLIGRLRKQAAYHRSKCSKLQQQLDAARKANAFYRENKRHASVKEVVADSAKGEKKAIFLLHQLDSYGQKRPCYPEEIIRECVVWRFLSPKGYDHARTSQLLTLPAKCTLQRYMGPSPTVTGMSPAMRERLVFEASLLSSKQHMATLIIDEASIKPKCIYDRKSDAVFGLRDKPSSDTPGGSKETLANRVLCFVLHGIASSYRIPCSYYFTKQLSGRDLFAWTKEVINAVESCGFLIVRIVADNYSANTTMFKLMGNGCLSTVVEHPHDDNRVIFLSFDPCHVLKNVRSQFLERELTDGVGDISGIFVQKLYEHQKDMTVKLARNLTKKHVYPTNLEKMNVLRAVQTFSPQVIAAIEHLQENTGGDSTLYVFSKASSTIHFMKTIKRWFDIHDTTYAGSGQKSPISNTDDPRLLWLANEFTSYIEGIQENSKARGKDGFTCETFEALRFTTKSTVETARFLLRNGVNCVLTRKLNSDPIEAIFGRIRFMCGGNDMLDARAVTTALDDIIKSETSIGKKLTIPCGDAEELAAALPQSLTEELNDLAEYPDTPSPSVTYSGLVYVAGYIAKLISLSNTFPAMVCSLSQVLPSSERTNSRAQSPIRWSVQTPFSWAKTHGSE</sequence>
<gene>
    <name evidence="1" type="ORF">HPB49_010035</name>
</gene>
<evidence type="ECO:0000313" key="2">
    <source>
        <dbReference type="Proteomes" id="UP000821865"/>
    </source>
</evidence>
<dbReference type="EMBL" id="CM023471">
    <property type="protein sequence ID" value="KAH7965718.1"/>
    <property type="molecule type" value="Genomic_DNA"/>
</dbReference>
<comment type="caution">
    <text evidence="1">The sequence shown here is derived from an EMBL/GenBank/DDBJ whole genome shotgun (WGS) entry which is preliminary data.</text>
</comment>
<proteinExistence type="predicted"/>
<dbReference type="Proteomes" id="UP000821865">
    <property type="component" value="Chromosome 2"/>
</dbReference>
<protein>
    <submittedName>
        <fullName evidence="1">Uncharacterized protein</fullName>
    </submittedName>
</protein>
<reference evidence="1" key="1">
    <citation type="submission" date="2020-05" db="EMBL/GenBank/DDBJ databases">
        <title>Large-scale comparative analyses of tick genomes elucidate their genetic diversity and vector capacities.</title>
        <authorList>
            <person name="Jia N."/>
            <person name="Wang J."/>
            <person name="Shi W."/>
            <person name="Du L."/>
            <person name="Sun Y."/>
            <person name="Zhan W."/>
            <person name="Jiang J."/>
            <person name="Wang Q."/>
            <person name="Zhang B."/>
            <person name="Ji P."/>
            <person name="Sakyi L.B."/>
            <person name="Cui X."/>
            <person name="Yuan T."/>
            <person name="Jiang B."/>
            <person name="Yang W."/>
            <person name="Lam T.T.-Y."/>
            <person name="Chang Q."/>
            <person name="Ding S."/>
            <person name="Wang X."/>
            <person name="Zhu J."/>
            <person name="Ruan X."/>
            <person name="Zhao L."/>
            <person name="Wei J."/>
            <person name="Que T."/>
            <person name="Du C."/>
            <person name="Cheng J."/>
            <person name="Dai P."/>
            <person name="Han X."/>
            <person name="Huang E."/>
            <person name="Gao Y."/>
            <person name="Liu J."/>
            <person name="Shao H."/>
            <person name="Ye R."/>
            <person name="Li L."/>
            <person name="Wei W."/>
            <person name="Wang X."/>
            <person name="Wang C."/>
            <person name="Yang T."/>
            <person name="Huo Q."/>
            <person name="Li W."/>
            <person name="Guo W."/>
            <person name="Chen H."/>
            <person name="Zhou L."/>
            <person name="Ni X."/>
            <person name="Tian J."/>
            <person name="Zhou Y."/>
            <person name="Sheng Y."/>
            <person name="Liu T."/>
            <person name="Pan Y."/>
            <person name="Xia L."/>
            <person name="Li J."/>
            <person name="Zhao F."/>
            <person name="Cao W."/>
        </authorList>
    </citation>
    <scope>NUCLEOTIDE SEQUENCE</scope>
    <source>
        <strain evidence="1">Dsil-2018</strain>
    </source>
</reference>